<dbReference type="RefSeq" id="WP_129228447.1">
    <property type="nucleotide sequence ID" value="NZ_QYBB01000025.1"/>
</dbReference>
<gene>
    <name evidence="1" type="ORF">D3273_18885</name>
</gene>
<comment type="caution">
    <text evidence="1">The sequence shown here is derived from an EMBL/GenBank/DDBJ whole genome shotgun (WGS) entry which is preliminary data.</text>
</comment>
<organism evidence="1 2">
    <name type="scientific">Lichenibacterium minor</name>
    <dbReference type="NCBI Taxonomy" id="2316528"/>
    <lineage>
        <taxon>Bacteria</taxon>
        <taxon>Pseudomonadati</taxon>
        <taxon>Pseudomonadota</taxon>
        <taxon>Alphaproteobacteria</taxon>
        <taxon>Hyphomicrobiales</taxon>
        <taxon>Lichenihabitantaceae</taxon>
        <taxon>Lichenibacterium</taxon>
    </lineage>
</organism>
<accession>A0A4Q2U1W5</accession>
<reference evidence="1 2" key="2">
    <citation type="submission" date="2019-02" db="EMBL/GenBank/DDBJ databases">
        <title>'Lichenibacterium ramalinii' gen. nov. sp. nov., 'Lichenibacterium minor' gen. nov. sp. nov.</title>
        <authorList>
            <person name="Pankratov T."/>
        </authorList>
    </citation>
    <scope>NUCLEOTIDE SEQUENCE [LARGE SCALE GENOMIC DNA]</scope>
    <source>
        <strain evidence="1 2">RmlP026</strain>
    </source>
</reference>
<dbReference type="AlphaFoldDB" id="A0A4Q2U1W5"/>
<dbReference type="OrthoDB" id="9816564at2"/>
<reference evidence="1 2" key="1">
    <citation type="submission" date="2018-12" db="EMBL/GenBank/DDBJ databases">
        <authorList>
            <person name="Grouzdev D.S."/>
            <person name="Krutkina M.S."/>
        </authorList>
    </citation>
    <scope>NUCLEOTIDE SEQUENCE [LARGE SCALE GENOMIC DNA]</scope>
    <source>
        <strain evidence="1 2">RmlP026</strain>
    </source>
</reference>
<proteinExistence type="predicted"/>
<keyword evidence="2" id="KW-1185">Reference proteome</keyword>
<sequence>MERRVAATGDGEGLRLRSFAMAGFEGATMVLDTGRRVDVVGRSRHAAEAAADYRLLAGLGVLTARDAFRWHLIERQPGRYDWSSALPVVRAAAAAGVEVIWDLCHFGLPDGLDPWSPALPGRFAAFARAAAGLLRGESDGVPLWCPVNEISYWAFAGGDRGHFVPCARGRGGDWKRQLVRLSVEASRALREVDPRARLVHADPAIHIAPKHDADRTVADRHRLSMFEAWDMIAGRRDPDLGGSADLLDVVGINFYADNQWVHEGPGLAPGAPGYRPLRDILAETHARYGRPIVVTETGAEGADGPGWLRGVAGEVAAARAAGVPVAGCCVYPAMDYPGWTDDRHCRCGPIAASADWSTRWIDPAMGDAMADLARAGPTSALSAPRPTRP</sequence>
<protein>
    <submittedName>
        <fullName evidence="1">Beta-glucosidase</fullName>
    </submittedName>
</protein>
<dbReference type="SUPFAM" id="SSF51445">
    <property type="entry name" value="(Trans)glycosidases"/>
    <property type="match status" value="1"/>
</dbReference>
<name>A0A4Q2U1W5_9HYPH</name>
<dbReference type="Gene3D" id="3.20.20.80">
    <property type="entry name" value="Glycosidases"/>
    <property type="match status" value="1"/>
</dbReference>
<dbReference type="EMBL" id="QYBB01000025">
    <property type="protein sequence ID" value="RYC30463.1"/>
    <property type="molecule type" value="Genomic_DNA"/>
</dbReference>
<evidence type="ECO:0000313" key="2">
    <source>
        <dbReference type="Proteomes" id="UP000290759"/>
    </source>
</evidence>
<dbReference type="InterPro" id="IPR017853">
    <property type="entry name" value="GH"/>
</dbReference>
<evidence type="ECO:0000313" key="1">
    <source>
        <dbReference type="EMBL" id="RYC30463.1"/>
    </source>
</evidence>
<dbReference type="Proteomes" id="UP000290759">
    <property type="component" value="Unassembled WGS sequence"/>
</dbReference>